<dbReference type="AlphaFoldDB" id="A0A2P1P9M4"/>
<dbReference type="Proteomes" id="UP000241762">
    <property type="component" value="Chromosome"/>
</dbReference>
<dbReference type="EMBL" id="CP027845">
    <property type="protein sequence ID" value="AVP87973.1"/>
    <property type="molecule type" value="Genomic_DNA"/>
</dbReference>
<sequence>MKQEYLPVFEEQIAKTIQDKISVVEKNLEFFPYIGISRLSCAVCHDFLTVPHRGTYGILFPASREHGQKSLCDIFKSTHTPLRITKDFCYQHKKLSHDLDIENSILSLKHDLRLIPIPEYTTSQQHDLNLESKDLPNSSETATEIQISTSDPNINTLGEHTDGM</sequence>
<dbReference type="RefSeq" id="WP_106874805.1">
    <property type="nucleotide sequence ID" value="NZ_CP027845.1"/>
</dbReference>
<name>A0A2P1P9M4_9RICK</name>
<keyword evidence="2" id="KW-1185">Reference proteome</keyword>
<accession>A0A2P1P9M4</accession>
<organism evidence="1 2">
    <name type="scientific">Candidatus Phycorickettsia trachydisci</name>
    <dbReference type="NCBI Taxonomy" id="2115978"/>
    <lineage>
        <taxon>Bacteria</taxon>
        <taxon>Pseudomonadati</taxon>
        <taxon>Pseudomonadota</taxon>
        <taxon>Alphaproteobacteria</taxon>
        <taxon>Rickettsiales</taxon>
        <taxon>Rickettsiaceae</taxon>
        <taxon>Candidatus Phycorickettsia</taxon>
    </lineage>
</organism>
<protein>
    <submittedName>
        <fullName evidence="1">Uncharacterized protein</fullName>
    </submittedName>
</protein>
<dbReference type="KEGG" id="ptc:phytr_10450"/>
<gene>
    <name evidence="1" type="ORF">phytr_10450</name>
</gene>
<evidence type="ECO:0000313" key="2">
    <source>
        <dbReference type="Proteomes" id="UP000241762"/>
    </source>
</evidence>
<evidence type="ECO:0000313" key="1">
    <source>
        <dbReference type="EMBL" id="AVP87973.1"/>
    </source>
</evidence>
<proteinExistence type="predicted"/>
<reference evidence="1 2" key="1">
    <citation type="submission" date="2018-03" db="EMBL/GenBank/DDBJ databases">
        <title>A gene transfer event suggests a long-term partnership between eustigmatophyte algae and a novel lineage of endosymbiotic bacteria.</title>
        <authorList>
            <person name="Yurchenko T."/>
            <person name="Sevcikova T."/>
            <person name="Pribyl P."/>
            <person name="El Karkouri K."/>
            <person name="Klimes V."/>
            <person name="Amaral R."/>
            <person name="Zbrankova V."/>
            <person name="Kim E."/>
            <person name="Raoult D."/>
            <person name="Santos L.M.A."/>
            <person name="Elias M."/>
        </authorList>
    </citation>
    <scope>NUCLEOTIDE SEQUENCE [LARGE SCALE GENOMIC DNA]</scope>
    <source>
        <strain evidence="1">CCALA 838</strain>
    </source>
</reference>